<dbReference type="SUPFAM" id="SSF81891">
    <property type="entry name" value="Poly A polymerase C-terminal region-like"/>
    <property type="match status" value="1"/>
</dbReference>
<keyword evidence="4 13" id="KW-0548">Nucleotidyltransferase</keyword>
<keyword evidence="2 9" id="KW-0808">Transferase</keyword>
<dbReference type="Gene3D" id="3.30.460.10">
    <property type="entry name" value="Beta Polymerase, domain 2"/>
    <property type="match status" value="1"/>
</dbReference>
<organism evidence="13 14">
    <name type="scientific">Oxobacter pfennigii</name>
    <dbReference type="NCBI Taxonomy" id="36849"/>
    <lineage>
        <taxon>Bacteria</taxon>
        <taxon>Bacillati</taxon>
        <taxon>Bacillota</taxon>
        <taxon>Clostridia</taxon>
        <taxon>Eubacteriales</taxon>
        <taxon>Clostridiaceae</taxon>
        <taxon>Oxobacter</taxon>
    </lineage>
</organism>
<dbReference type="InterPro" id="IPR032828">
    <property type="entry name" value="PolyA_RNA-bd"/>
</dbReference>
<dbReference type="RefSeq" id="WP_054875714.1">
    <property type="nucleotide sequence ID" value="NZ_LKET01000035.1"/>
</dbReference>
<evidence type="ECO:0000259" key="12">
    <source>
        <dbReference type="Pfam" id="PF13735"/>
    </source>
</evidence>
<evidence type="ECO:0000256" key="7">
    <source>
        <dbReference type="ARBA" id="ARBA00022842"/>
    </source>
</evidence>
<proteinExistence type="inferred from homology"/>
<keyword evidence="14" id="KW-1185">Reference proteome</keyword>
<evidence type="ECO:0000256" key="3">
    <source>
        <dbReference type="ARBA" id="ARBA00022694"/>
    </source>
</evidence>
<accession>A0A0P8W5C8</accession>
<dbReference type="Pfam" id="PF01743">
    <property type="entry name" value="PolyA_pol"/>
    <property type="match status" value="1"/>
</dbReference>
<sequence length="416" mass="46953">MKLKLPAEVNFIIKKLNDQSFEAYIVGGCVRDILLLKEPKDWDICTNALPQMVTDIFKSFCKVIPTGAKHGTVTLLLNKKHFEVTTYRIDGAYSDFRRPDSISFTSSIEEDLSRRDFTINAMAYNPSKGLIDPHGGQRDLSKKVINCVGDPEHRLFEDYLRALRAVRFSCQLEFEISPATSASIKRHNDLIIHISKERIREEFIKILLSTVPEKGVKIFIEYGLLFYIIPELIYVAESPLFLKSLKALGYSPADLITRLAIILYPVRHANKKPANALKYLRFDNDTAVSVSNILDCAMALPSLSMKAVKKFMTKAGIQNLDMLFDLLTANAKAADDNSEELLYIENLKDKCSGIIKEKEPLTLKDLDIDGNDIKALGVVEGKKIGKLLNTLLDIVLDEPKLNDKEILKNILKDKFI</sequence>
<dbReference type="Pfam" id="PF12627">
    <property type="entry name" value="PolyA_pol_RNAbd"/>
    <property type="match status" value="1"/>
</dbReference>
<evidence type="ECO:0000256" key="1">
    <source>
        <dbReference type="ARBA" id="ARBA00001946"/>
    </source>
</evidence>
<dbReference type="Pfam" id="PF13735">
    <property type="entry name" value="tRNA_NucTran2_2"/>
    <property type="match status" value="1"/>
</dbReference>
<evidence type="ECO:0000313" key="13">
    <source>
        <dbReference type="EMBL" id="KPU43833.1"/>
    </source>
</evidence>
<evidence type="ECO:0000256" key="5">
    <source>
        <dbReference type="ARBA" id="ARBA00022723"/>
    </source>
</evidence>
<comment type="similarity">
    <text evidence="9">Belongs to the tRNA nucleotidyltransferase/poly(A) polymerase family.</text>
</comment>
<evidence type="ECO:0000259" key="11">
    <source>
        <dbReference type="Pfam" id="PF12627"/>
    </source>
</evidence>
<dbReference type="PANTHER" id="PTHR46173:SF1">
    <property type="entry name" value="CCA TRNA NUCLEOTIDYLTRANSFERASE 1, MITOCHONDRIAL"/>
    <property type="match status" value="1"/>
</dbReference>
<dbReference type="AlphaFoldDB" id="A0A0P8W5C8"/>
<dbReference type="EMBL" id="LKET01000035">
    <property type="protein sequence ID" value="KPU43833.1"/>
    <property type="molecule type" value="Genomic_DNA"/>
</dbReference>
<dbReference type="Gene3D" id="1.10.246.80">
    <property type="match status" value="1"/>
</dbReference>
<dbReference type="OrthoDB" id="9805698at2"/>
<keyword evidence="3" id="KW-0819">tRNA processing</keyword>
<dbReference type="GO" id="GO:0046872">
    <property type="term" value="F:metal ion binding"/>
    <property type="evidence" value="ECO:0007669"/>
    <property type="project" value="UniProtKB-KW"/>
</dbReference>
<dbReference type="GO" id="GO:0008033">
    <property type="term" value="P:tRNA processing"/>
    <property type="evidence" value="ECO:0007669"/>
    <property type="project" value="UniProtKB-KW"/>
</dbReference>
<gene>
    <name evidence="13" type="primary">cca_2</name>
    <name evidence="13" type="ORF">OXPF_26930</name>
</gene>
<comment type="caution">
    <text evidence="13">The sequence shown here is derived from an EMBL/GenBank/DDBJ whole genome shotgun (WGS) entry which is preliminary data.</text>
</comment>
<keyword evidence="5" id="KW-0479">Metal-binding</keyword>
<reference evidence="13 14" key="1">
    <citation type="submission" date="2015-09" db="EMBL/GenBank/DDBJ databases">
        <title>Genome sequence of Oxobacter pfennigii DSM 3222.</title>
        <authorList>
            <person name="Poehlein A."/>
            <person name="Bengelsdorf F.R."/>
            <person name="Schiel-Bengelsdorf B."/>
            <person name="Duerre P."/>
            <person name="Daniel R."/>
        </authorList>
    </citation>
    <scope>NUCLEOTIDE SEQUENCE [LARGE SCALE GENOMIC DNA]</scope>
    <source>
        <strain evidence="13 14">DSM 3222</strain>
    </source>
</reference>
<evidence type="ECO:0000256" key="6">
    <source>
        <dbReference type="ARBA" id="ARBA00022741"/>
    </source>
</evidence>
<dbReference type="InterPro" id="IPR043519">
    <property type="entry name" value="NT_sf"/>
</dbReference>
<keyword evidence="6" id="KW-0547">Nucleotide-binding</keyword>
<evidence type="ECO:0000256" key="9">
    <source>
        <dbReference type="RuleBase" id="RU003953"/>
    </source>
</evidence>
<keyword evidence="7" id="KW-0460">Magnesium</keyword>
<evidence type="ECO:0000259" key="10">
    <source>
        <dbReference type="Pfam" id="PF01743"/>
    </source>
</evidence>
<dbReference type="Gene3D" id="1.10.3090.10">
    <property type="entry name" value="cca-adding enzyme, domain 2"/>
    <property type="match status" value="1"/>
</dbReference>
<comment type="cofactor">
    <cofactor evidence="1">
        <name>Mg(2+)</name>
        <dbReference type="ChEBI" id="CHEBI:18420"/>
    </cofactor>
</comment>
<dbReference type="PATRIC" id="fig|36849.3.peg.2848"/>
<dbReference type="Proteomes" id="UP000050326">
    <property type="component" value="Unassembled WGS sequence"/>
</dbReference>
<protein>
    <submittedName>
        <fullName evidence="13">CCA-adding enzyme</fullName>
        <ecNumber evidence="13">2.7.7.72</ecNumber>
    </submittedName>
</protein>
<dbReference type="SUPFAM" id="SSF81301">
    <property type="entry name" value="Nucleotidyltransferase"/>
    <property type="match status" value="1"/>
</dbReference>
<dbReference type="CDD" id="cd05398">
    <property type="entry name" value="NT_ClassII-CCAase"/>
    <property type="match status" value="1"/>
</dbReference>
<feature type="domain" description="tRNA nucleotidyltransferase/poly(A) polymerase RNA and SrmB- binding" evidence="11">
    <location>
        <begin position="174"/>
        <end position="232"/>
    </location>
</feature>
<name>A0A0P8W5C8_9CLOT</name>
<dbReference type="NCBIfam" id="NF009814">
    <property type="entry name" value="PRK13299.1"/>
    <property type="match status" value="1"/>
</dbReference>
<dbReference type="GO" id="GO:0004810">
    <property type="term" value="F:CCA tRNA nucleotidyltransferase activity"/>
    <property type="evidence" value="ECO:0007669"/>
    <property type="project" value="UniProtKB-EC"/>
</dbReference>
<evidence type="ECO:0000256" key="4">
    <source>
        <dbReference type="ARBA" id="ARBA00022695"/>
    </source>
</evidence>
<feature type="domain" description="CCA-adding enzyme C-terminal" evidence="12">
    <location>
        <begin position="260"/>
        <end position="408"/>
    </location>
</feature>
<keyword evidence="8 9" id="KW-0694">RNA-binding</keyword>
<dbReference type="PANTHER" id="PTHR46173">
    <property type="entry name" value="CCA TRNA NUCLEOTIDYLTRANSFERASE 1, MITOCHONDRIAL"/>
    <property type="match status" value="1"/>
</dbReference>
<dbReference type="InterPro" id="IPR002646">
    <property type="entry name" value="PolA_pol_head_dom"/>
</dbReference>
<dbReference type="InterPro" id="IPR050264">
    <property type="entry name" value="Bact_CCA-adding_enz_type3_sf"/>
</dbReference>
<dbReference type="GO" id="GO:0000049">
    <property type="term" value="F:tRNA binding"/>
    <property type="evidence" value="ECO:0007669"/>
    <property type="project" value="TreeGrafter"/>
</dbReference>
<dbReference type="InterPro" id="IPR032810">
    <property type="entry name" value="CCA-adding_enz_C"/>
</dbReference>
<dbReference type="EC" id="2.7.7.72" evidence="13"/>
<feature type="domain" description="Poly A polymerase head" evidence="10">
    <location>
        <begin position="23"/>
        <end position="145"/>
    </location>
</feature>
<evidence type="ECO:0000313" key="14">
    <source>
        <dbReference type="Proteomes" id="UP000050326"/>
    </source>
</evidence>
<dbReference type="GO" id="GO:0000166">
    <property type="term" value="F:nucleotide binding"/>
    <property type="evidence" value="ECO:0007669"/>
    <property type="project" value="UniProtKB-KW"/>
</dbReference>
<evidence type="ECO:0000256" key="2">
    <source>
        <dbReference type="ARBA" id="ARBA00022679"/>
    </source>
</evidence>
<evidence type="ECO:0000256" key="8">
    <source>
        <dbReference type="ARBA" id="ARBA00022884"/>
    </source>
</evidence>
<dbReference type="STRING" id="36849.OXPF_26930"/>